<proteinExistence type="predicted"/>
<evidence type="ECO:0000256" key="1">
    <source>
        <dbReference type="PROSITE-ProRule" id="PRU00169"/>
    </source>
</evidence>
<dbReference type="SMART" id="SM00448">
    <property type="entry name" value="REC"/>
    <property type="match status" value="1"/>
</dbReference>
<keyword evidence="1" id="KW-0597">Phosphoprotein</keyword>
<evidence type="ECO:0000259" key="2">
    <source>
        <dbReference type="PROSITE" id="PS50110"/>
    </source>
</evidence>
<feature type="domain" description="Response regulatory" evidence="2">
    <location>
        <begin position="2"/>
        <end position="115"/>
    </location>
</feature>
<dbReference type="PANTHER" id="PTHR37299">
    <property type="entry name" value="TRANSCRIPTIONAL REGULATOR-RELATED"/>
    <property type="match status" value="1"/>
</dbReference>
<name>A0ABS3Z036_9BACT</name>
<evidence type="ECO:0000313" key="5">
    <source>
        <dbReference type="Proteomes" id="UP000677244"/>
    </source>
</evidence>
<comment type="caution">
    <text evidence="4">The sequence shown here is derived from an EMBL/GenBank/DDBJ whole genome shotgun (WGS) entry which is preliminary data.</text>
</comment>
<evidence type="ECO:0000259" key="3">
    <source>
        <dbReference type="PROSITE" id="PS50930"/>
    </source>
</evidence>
<dbReference type="Gene3D" id="3.40.50.2300">
    <property type="match status" value="1"/>
</dbReference>
<sequence>MNVLIIEDEIKTARELRSLVSAMRDDITVLDILSTVKDSIQWFESQPAPDLILADIQLADGLAFEIFKTTRILTPVIFCTAYDEYAILAFEANGIDYLLKPIDENRLKQALDKYDNLKDVLSVEKTGYEKKLENLLSQFSNNYKNTLLIHFQEKIIPVKTADIAFIYYSNGVTSILTHSNQKYAMPSTLDELEAVLQPDLFFRANRQFIINRQAIVNIEQYFSRRLVVRLAIPTPENIVISKVRSAELLQWLEKA</sequence>
<dbReference type="PROSITE" id="PS50930">
    <property type="entry name" value="HTH_LYTTR"/>
    <property type="match status" value="1"/>
</dbReference>
<dbReference type="Proteomes" id="UP000677244">
    <property type="component" value="Unassembled WGS sequence"/>
</dbReference>
<dbReference type="InterPro" id="IPR001789">
    <property type="entry name" value="Sig_transdc_resp-reg_receiver"/>
</dbReference>
<dbReference type="PANTHER" id="PTHR37299:SF1">
    <property type="entry name" value="STAGE 0 SPORULATION PROTEIN A HOMOLOG"/>
    <property type="match status" value="1"/>
</dbReference>
<dbReference type="InterPro" id="IPR046947">
    <property type="entry name" value="LytR-like"/>
</dbReference>
<organism evidence="4 5">
    <name type="scientific">Niastella soli</name>
    <dbReference type="NCBI Taxonomy" id="2821487"/>
    <lineage>
        <taxon>Bacteria</taxon>
        <taxon>Pseudomonadati</taxon>
        <taxon>Bacteroidota</taxon>
        <taxon>Chitinophagia</taxon>
        <taxon>Chitinophagales</taxon>
        <taxon>Chitinophagaceae</taxon>
        <taxon>Niastella</taxon>
    </lineage>
</organism>
<evidence type="ECO:0000313" key="4">
    <source>
        <dbReference type="EMBL" id="MBO9203535.1"/>
    </source>
</evidence>
<dbReference type="InterPro" id="IPR007492">
    <property type="entry name" value="LytTR_DNA-bd_dom"/>
</dbReference>
<dbReference type="PROSITE" id="PS50110">
    <property type="entry name" value="RESPONSE_REGULATORY"/>
    <property type="match status" value="1"/>
</dbReference>
<dbReference type="SMART" id="SM00850">
    <property type="entry name" value="LytTR"/>
    <property type="match status" value="1"/>
</dbReference>
<dbReference type="SUPFAM" id="SSF52172">
    <property type="entry name" value="CheY-like"/>
    <property type="match status" value="1"/>
</dbReference>
<feature type="domain" description="HTH LytTR-type" evidence="3">
    <location>
        <begin position="147"/>
        <end position="254"/>
    </location>
</feature>
<dbReference type="Pfam" id="PF04397">
    <property type="entry name" value="LytTR"/>
    <property type="match status" value="1"/>
</dbReference>
<keyword evidence="5" id="KW-1185">Reference proteome</keyword>
<accession>A0ABS3Z036</accession>
<dbReference type="Gene3D" id="2.40.50.1020">
    <property type="entry name" value="LytTr DNA-binding domain"/>
    <property type="match status" value="1"/>
</dbReference>
<gene>
    <name evidence="4" type="ORF">J7I42_24840</name>
</gene>
<dbReference type="EMBL" id="JAGHKO010000010">
    <property type="protein sequence ID" value="MBO9203535.1"/>
    <property type="molecule type" value="Genomic_DNA"/>
</dbReference>
<dbReference type="Pfam" id="PF00072">
    <property type="entry name" value="Response_reg"/>
    <property type="match status" value="1"/>
</dbReference>
<dbReference type="InterPro" id="IPR011006">
    <property type="entry name" value="CheY-like_superfamily"/>
</dbReference>
<protein>
    <submittedName>
        <fullName evidence="4">Response regulator transcription factor</fullName>
    </submittedName>
</protein>
<reference evidence="4 5" key="1">
    <citation type="submission" date="2021-03" db="EMBL/GenBank/DDBJ databases">
        <title>Assistant Professor.</title>
        <authorList>
            <person name="Huq M.A."/>
        </authorList>
    </citation>
    <scope>NUCLEOTIDE SEQUENCE [LARGE SCALE GENOMIC DNA]</scope>
    <source>
        <strain evidence="4 5">MAH-29</strain>
    </source>
</reference>
<dbReference type="RefSeq" id="WP_209141588.1">
    <property type="nucleotide sequence ID" value="NZ_JAGHKO010000010.1"/>
</dbReference>
<feature type="modified residue" description="4-aspartylphosphate" evidence="1">
    <location>
        <position position="55"/>
    </location>
</feature>